<feature type="compositionally biased region" description="Low complexity" evidence="10">
    <location>
        <begin position="395"/>
        <end position="405"/>
    </location>
</feature>
<protein>
    <recommendedName>
        <fullName evidence="11">Peptidase S59 domain-containing protein</fullName>
    </recommendedName>
</protein>
<dbReference type="GO" id="GO:0017056">
    <property type="term" value="F:structural constituent of nuclear pore"/>
    <property type="evidence" value="ECO:0007669"/>
    <property type="project" value="InterPro"/>
</dbReference>
<evidence type="ECO:0000256" key="4">
    <source>
        <dbReference type="ARBA" id="ARBA00022737"/>
    </source>
</evidence>
<dbReference type="EMBL" id="JAAAHW010007580">
    <property type="protein sequence ID" value="KAF9947368.1"/>
    <property type="molecule type" value="Genomic_DNA"/>
</dbReference>
<keyword evidence="13" id="KW-1185">Reference proteome</keyword>
<feature type="non-terminal residue" evidence="12">
    <location>
        <position position="635"/>
    </location>
</feature>
<dbReference type="AlphaFoldDB" id="A0A9P6LWK7"/>
<feature type="compositionally biased region" description="Polar residues" evidence="10">
    <location>
        <begin position="92"/>
        <end position="105"/>
    </location>
</feature>
<evidence type="ECO:0000313" key="13">
    <source>
        <dbReference type="Proteomes" id="UP000749646"/>
    </source>
</evidence>
<evidence type="ECO:0000256" key="9">
    <source>
        <dbReference type="ARBA" id="ARBA00023242"/>
    </source>
</evidence>
<dbReference type="GO" id="GO:0006405">
    <property type="term" value="P:RNA export from nucleus"/>
    <property type="evidence" value="ECO:0007669"/>
    <property type="project" value="TreeGrafter"/>
</dbReference>
<proteinExistence type="inferred from homology"/>
<dbReference type="SUPFAM" id="SSF82215">
    <property type="entry name" value="C-terminal autoproteolytic domain of nucleoporin nup98"/>
    <property type="match status" value="1"/>
</dbReference>
<dbReference type="InterPro" id="IPR007230">
    <property type="entry name" value="Nup98_auto-Pept-S59_dom"/>
</dbReference>
<keyword evidence="8" id="KW-0906">Nuclear pore complex</keyword>
<accession>A0A9P6LWK7</accession>
<dbReference type="Pfam" id="PF04096">
    <property type="entry name" value="Nucleoporin2"/>
    <property type="match status" value="1"/>
</dbReference>
<evidence type="ECO:0000313" key="12">
    <source>
        <dbReference type="EMBL" id="KAF9947368.1"/>
    </source>
</evidence>
<feature type="compositionally biased region" description="Polar residues" evidence="10">
    <location>
        <begin position="115"/>
        <end position="141"/>
    </location>
</feature>
<dbReference type="PANTHER" id="PTHR23198">
    <property type="entry name" value="NUCLEOPORIN"/>
    <property type="match status" value="1"/>
</dbReference>
<dbReference type="GO" id="GO:0051028">
    <property type="term" value="P:mRNA transport"/>
    <property type="evidence" value="ECO:0007669"/>
    <property type="project" value="UniProtKB-KW"/>
</dbReference>
<feature type="compositionally biased region" description="Low complexity" evidence="10">
    <location>
        <begin position="78"/>
        <end position="91"/>
    </location>
</feature>
<comment type="caution">
    <text evidence="12">The sequence shown here is derived from an EMBL/GenBank/DDBJ whole genome shotgun (WGS) entry which is preliminary data.</text>
</comment>
<feature type="non-terminal residue" evidence="12">
    <location>
        <position position="1"/>
    </location>
</feature>
<feature type="region of interest" description="Disordered" evidence="10">
    <location>
        <begin position="69"/>
        <end position="149"/>
    </location>
</feature>
<evidence type="ECO:0000256" key="1">
    <source>
        <dbReference type="ARBA" id="ARBA00004567"/>
    </source>
</evidence>
<dbReference type="GO" id="GO:0034398">
    <property type="term" value="P:telomere tethering at nuclear periphery"/>
    <property type="evidence" value="ECO:0007669"/>
    <property type="project" value="TreeGrafter"/>
</dbReference>
<feature type="region of interest" description="Disordered" evidence="10">
    <location>
        <begin position="380"/>
        <end position="424"/>
    </location>
</feature>
<evidence type="ECO:0000256" key="2">
    <source>
        <dbReference type="ARBA" id="ARBA00008926"/>
    </source>
</evidence>
<evidence type="ECO:0000256" key="3">
    <source>
        <dbReference type="ARBA" id="ARBA00022448"/>
    </source>
</evidence>
<keyword evidence="3" id="KW-0813">Transport</keyword>
<evidence type="ECO:0000256" key="10">
    <source>
        <dbReference type="SAM" id="MobiDB-lite"/>
    </source>
</evidence>
<gene>
    <name evidence="12" type="ORF">BGZ65_008864</name>
</gene>
<evidence type="ECO:0000256" key="7">
    <source>
        <dbReference type="ARBA" id="ARBA00023010"/>
    </source>
</evidence>
<keyword evidence="5" id="KW-0509">mRNA transport</keyword>
<feature type="domain" description="Peptidase S59" evidence="11">
    <location>
        <begin position="147"/>
        <end position="290"/>
    </location>
</feature>
<feature type="compositionally biased region" description="Polar residues" evidence="10">
    <location>
        <begin position="349"/>
        <end position="364"/>
    </location>
</feature>
<reference evidence="12" key="1">
    <citation type="journal article" date="2020" name="Fungal Divers.">
        <title>Resolving the Mortierellaceae phylogeny through synthesis of multi-gene phylogenetics and phylogenomics.</title>
        <authorList>
            <person name="Vandepol N."/>
            <person name="Liber J."/>
            <person name="Desiro A."/>
            <person name="Na H."/>
            <person name="Kennedy M."/>
            <person name="Barry K."/>
            <person name="Grigoriev I.V."/>
            <person name="Miller A.N."/>
            <person name="O'Donnell K."/>
            <person name="Stajich J.E."/>
            <person name="Bonito G."/>
        </authorList>
    </citation>
    <scope>NUCLEOTIDE SEQUENCE</scope>
    <source>
        <strain evidence="12">MES-2147</strain>
    </source>
</reference>
<dbReference type="GO" id="GO:0008139">
    <property type="term" value="F:nuclear localization sequence binding"/>
    <property type="evidence" value="ECO:0007669"/>
    <property type="project" value="TreeGrafter"/>
</dbReference>
<dbReference type="Gene3D" id="3.30.1610.10">
    <property type="entry name" value="Peptidase S59, nucleoporin"/>
    <property type="match status" value="1"/>
</dbReference>
<evidence type="ECO:0000259" key="11">
    <source>
        <dbReference type="PROSITE" id="PS51434"/>
    </source>
</evidence>
<keyword evidence="4" id="KW-0677">Repeat</keyword>
<sequence length="635" mass="70178">LPALIPPVRFNPRHSQIRLRPTSTATFSSSVSGGELSSGRRSLLLLDGINDDSGFSSDDYTPRRSIKKLQLNPRGQESDQSASQPQDSQRSGVTFNPTLESSAALSLSRVHSGLERSSSTNGKSTDGQANASRQEASSSTPAGDRAEGEYWMSPSLEELKKMSRSELQHVPDFKVGLPKYGTVDFQQPVDLSTVPLTSICGHIVVFSRKLCTVYPDEHTKPPRGQGMNVPAIVSLEGCWPTDRTTREPVRFDRSSPQYAQHVKRLKRQTDTTFMDFDTDHGTWTFRVEHFSQYGLTDEEVDTDMISEDNGRRVISTAAAGLHGYGSASSNASSMESDDNVKYYEEAPSQPASTRNMSNLTSTRFSRIGDPQRLNMMRSSLFAESQPQQDRLTKRSSIWSTSSENSEQLESVGEHTGGFGAETRPSFQQEYDAKISMLKKPPRKFSRSLLYEHSLLTRKGNLLADAGLMMGRSCRVGWGPNGTMAVCGTICGFKSVMERANRDGNVKHHSTQQASPTSIHLLKVNVAAASEETEVLRHIISLQALLRKTVITLDQNNEPKANIAPGTTFTDLINNLKSAQESYEAIGRRVRCSNWLSYVTKPLLDADLRRIEAQGGPMAQEETIFALLLSNKRQKA</sequence>
<feature type="region of interest" description="Disordered" evidence="10">
    <location>
        <begin position="346"/>
        <end position="368"/>
    </location>
</feature>
<dbReference type="FunFam" id="3.30.1610.10:FF:000003">
    <property type="entry name" value="Nucleoporin SONB, putative"/>
    <property type="match status" value="1"/>
</dbReference>
<dbReference type="PROSITE" id="PS51434">
    <property type="entry name" value="NUP_C"/>
    <property type="match status" value="1"/>
</dbReference>
<evidence type="ECO:0000256" key="8">
    <source>
        <dbReference type="ARBA" id="ARBA00023132"/>
    </source>
</evidence>
<dbReference type="InterPro" id="IPR037665">
    <property type="entry name" value="Nucleoporin_S59-like"/>
</dbReference>
<dbReference type="Proteomes" id="UP000749646">
    <property type="component" value="Unassembled WGS sequence"/>
</dbReference>
<dbReference type="GO" id="GO:0006606">
    <property type="term" value="P:protein import into nucleus"/>
    <property type="evidence" value="ECO:0007669"/>
    <property type="project" value="TreeGrafter"/>
</dbReference>
<evidence type="ECO:0000256" key="5">
    <source>
        <dbReference type="ARBA" id="ARBA00022816"/>
    </source>
</evidence>
<dbReference type="OrthoDB" id="3797628at2759"/>
<comment type="subcellular location">
    <subcellularLocation>
        <location evidence="1">Nucleus</location>
        <location evidence="1">Nuclear pore complex</location>
    </subcellularLocation>
</comment>
<dbReference type="PANTHER" id="PTHR23198:SF6">
    <property type="entry name" value="NUCLEAR PORE COMPLEX PROTEIN NUP98-NUP96"/>
    <property type="match status" value="1"/>
</dbReference>
<evidence type="ECO:0000256" key="6">
    <source>
        <dbReference type="ARBA" id="ARBA00022927"/>
    </source>
</evidence>
<organism evidence="12 13">
    <name type="scientific">Modicella reniformis</name>
    <dbReference type="NCBI Taxonomy" id="1440133"/>
    <lineage>
        <taxon>Eukaryota</taxon>
        <taxon>Fungi</taxon>
        <taxon>Fungi incertae sedis</taxon>
        <taxon>Mucoromycota</taxon>
        <taxon>Mortierellomycotina</taxon>
        <taxon>Mortierellomycetes</taxon>
        <taxon>Mortierellales</taxon>
        <taxon>Mortierellaceae</taxon>
        <taxon>Modicella</taxon>
    </lineage>
</organism>
<name>A0A9P6LWK7_9FUNG</name>
<dbReference type="GO" id="GO:0003723">
    <property type="term" value="F:RNA binding"/>
    <property type="evidence" value="ECO:0007669"/>
    <property type="project" value="TreeGrafter"/>
</dbReference>
<keyword evidence="9" id="KW-0539">Nucleus</keyword>
<dbReference type="GO" id="GO:0000973">
    <property type="term" value="P:post-transcriptional tethering of RNA polymerase II gene DNA at nuclear periphery"/>
    <property type="evidence" value="ECO:0007669"/>
    <property type="project" value="TreeGrafter"/>
</dbReference>
<keyword evidence="6" id="KW-0653">Protein transport</keyword>
<dbReference type="InterPro" id="IPR036903">
    <property type="entry name" value="Nup98_auto-Pept-S59_dom_sf"/>
</dbReference>
<comment type="similarity">
    <text evidence="2">Belongs to the nucleoporin GLFG family.</text>
</comment>
<keyword evidence="7" id="KW-0811">Translocation</keyword>
<dbReference type="GO" id="GO:0044614">
    <property type="term" value="C:nuclear pore cytoplasmic filaments"/>
    <property type="evidence" value="ECO:0007669"/>
    <property type="project" value="TreeGrafter"/>
</dbReference>